<keyword evidence="6 8" id="KW-0472">Membrane</keyword>
<keyword evidence="3 9" id="KW-0808">Transferase</keyword>
<evidence type="ECO:0000256" key="6">
    <source>
        <dbReference type="ARBA" id="ARBA00023136"/>
    </source>
</evidence>
<keyword evidence="10" id="KW-1185">Reference proteome</keyword>
<keyword evidence="7" id="KW-0479">Metal-binding</keyword>
<feature type="transmembrane region" description="Helical" evidence="8">
    <location>
        <begin position="304"/>
        <end position="323"/>
    </location>
</feature>
<dbReference type="GO" id="GO:0016780">
    <property type="term" value="F:phosphotransferase activity, for other substituted phosphate groups"/>
    <property type="evidence" value="ECO:0007669"/>
    <property type="project" value="InterPro"/>
</dbReference>
<evidence type="ECO:0000256" key="7">
    <source>
        <dbReference type="PIRSR" id="PIRSR600715-1"/>
    </source>
</evidence>
<protein>
    <submittedName>
        <fullName evidence="9">Glycosyl transferase</fullName>
    </submittedName>
</protein>
<evidence type="ECO:0000256" key="2">
    <source>
        <dbReference type="ARBA" id="ARBA00022475"/>
    </source>
</evidence>
<reference evidence="9 10" key="1">
    <citation type="submission" date="2019-09" db="EMBL/GenBank/DDBJ databases">
        <title>YIM 48816 draft genome.</title>
        <authorList>
            <person name="Jiang L."/>
        </authorList>
    </citation>
    <scope>NUCLEOTIDE SEQUENCE [LARGE SCALE GENOMIC DNA]</scope>
    <source>
        <strain evidence="9 10">YIM 48816</strain>
    </source>
</reference>
<dbReference type="GO" id="GO:0005886">
    <property type="term" value="C:plasma membrane"/>
    <property type="evidence" value="ECO:0007669"/>
    <property type="project" value="UniProtKB-SubCell"/>
</dbReference>
<evidence type="ECO:0000256" key="4">
    <source>
        <dbReference type="ARBA" id="ARBA00022692"/>
    </source>
</evidence>
<dbReference type="GO" id="GO:0046872">
    <property type="term" value="F:metal ion binding"/>
    <property type="evidence" value="ECO:0007669"/>
    <property type="project" value="UniProtKB-KW"/>
</dbReference>
<dbReference type="OrthoDB" id="9783652at2"/>
<organism evidence="9 10">
    <name type="scientific">Methylobacterium soli</name>
    <dbReference type="NCBI Taxonomy" id="553447"/>
    <lineage>
        <taxon>Bacteria</taxon>
        <taxon>Pseudomonadati</taxon>
        <taxon>Pseudomonadota</taxon>
        <taxon>Alphaproteobacteria</taxon>
        <taxon>Hyphomicrobiales</taxon>
        <taxon>Methylobacteriaceae</taxon>
        <taxon>Methylobacterium</taxon>
    </lineage>
</organism>
<dbReference type="GO" id="GO:0044038">
    <property type="term" value="P:cell wall macromolecule biosynthetic process"/>
    <property type="evidence" value="ECO:0007669"/>
    <property type="project" value="TreeGrafter"/>
</dbReference>
<feature type="transmembrane region" description="Helical" evidence="8">
    <location>
        <begin position="48"/>
        <end position="70"/>
    </location>
</feature>
<feature type="transmembrane region" description="Helical" evidence="8">
    <location>
        <begin position="229"/>
        <end position="250"/>
    </location>
</feature>
<feature type="transmembrane region" description="Helical" evidence="8">
    <location>
        <begin position="129"/>
        <end position="147"/>
    </location>
</feature>
<dbReference type="InterPro" id="IPR000715">
    <property type="entry name" value="Glycosyl_transferase_4"/>
</dbReference>
<keyword evidence="7" id="KW-0460">Magnesium</keyword>
<gene>
    <name evidence="9" type="ORF">F6X53_00435</name>
</gene>
<dbReference type="GO" id="GO:0071555">
    <property type="term" value="P:cell wall organization"/>
    <property type="evidence" value="ECO:0007669"/>
    <property type="project" value="TreeGrafter"/>
</dbReference>
<dbReference type="AlphaFoldDB" id="A0A6L3T8I4"/>
<accession>A0A6L3T8I4</accession>
<feature type="transmembrane region" description="Helical" evidence="8">
    <location>
        <begin position="76"/>
        <end position="92"/>
    </location>
</feature>
<feature type="transmembrane region" description="Helical" evidence="8">
    <location>
        <begin position="178"/>
        <end position="197"/>
    </location>
</feature>
<proteinExistence type="predicted"/>
<keyword evidence="5 8" id="KW-1133">Transmembrane helix</keyword>
<dbReference type="RefSeq" id="WP_150996094.1">
    <property type="nucleotide sequence ID" value="NZ_BPQY01000020.1"/>
</dbReference>
<sequence>MPLAPLLAIPLAAAASAGLILLLRPLLQRYALARPNARSSHSVPTPQGGGIAVVAASIAVAGLFSGILPGGETRELTVLALATLLLAVTGAVDDIRPLSAALRLALQALAVTALILAIDGRLLPDLPLWLERALAVIAGLWFVNLVNFMDGLDWMTVCEIVPITGALVLFGQSGGWPLGPTLVAAGLLGAMLGFAPFNRPVARLFLGDVGSLPIGLITAWLLYRLALEGGLAAAILLPLVYIADATLTLIRRALRREPVWQAHRSHFYQRATLNGLSVGAVVGRVFAVNAGLALLAAATLLWPLWPVTLGALLLGAALVAILLRRFGRAPRGAVPAA</sequence>
<feature type="transmembrane region" description="Helical" evidence="8">
    <location>
        <begin position="271"/>
        <end position="298"/>
    </location>
</feature>
<keyword evidence="2" id="KW-1003">Cell membrane</keyword>
<comment type="subcellular location">
    <subcellularLocation>
        <location evidence="1">Cell membrane</location>
        <topology evidence="1">Multi-pass membrane protein</topology>
    </subcellularLocation>
</comment>
<comment type="caution">
    <text evidence="9">The sequence shown here is derived from an EMBL/GenBank/DDBJ whole genome shotgun (WGS) entry which is preliminary data.</text>
</comment>
<evidence type="ECO:0000256" key="3">
    <source>
        <dbReference type="ARBA" id="ARBA00022679"/>
    </source>
</evidence>
<dbReference type="GO" id="GO:0009103">
    <property type="term" value="P:lipopolysaccharide biosynthetic process"/>
    <property type="evidence" value="ECO:0007669"/>
    <property type="project" value="TreeGrafter"/>
</dbReference>
<evidence type="ECO:0000256" key="8">
    <source>
        <dbReference type="SAM" id="Phobius"/>
    </source>
</evidence>
<dbReference type="EMBL" id="VZZK01000001">
    <property type="protein sequence ID" value="KAB1081612.1"/>
    <property type="molecule type" value="Genomic_DNA"/>
</dbReference>
<feature type="transmembrane region" description="Helical" evidence="8">
    <location>
        <begin position="6"/>
        <end position="27"/>
    </location>
</feature>
<evidence type="ECO:0000313" key="10">
    <source>
        <dbReference type="Proteomes" id="UP000474159"/>
    </source>
</evidence>
<dbReference type="Pfam" id="PF00953">
    <property type="entry name" value="Glycos_transf_4"/>
    <property type="match status" value="1"/>
</dbReference>
<feature type="transmembrane region" description="Helical" evidence="8">
    <location>
        <begin position="204"/>
        <end position="223"/>
    </location>
</feature>
<evidence type="ECO:0000313" key="9">
    <source>
        <dbReference type="EMBL" id="KAB1081612.1"/>
    </source>
</evidence>
<keyword evidence="4 8" id="KW-0812">Transmembrane</keyword>
<feature type="binding site" evidence="7">
    <location>
        <position position="208"/>
    </location>
    <ligand>
        <name>Mg(2+)</name>
        <dbReference type="ChEBI" id="CHEBI:18420"/>
    </ligand>
</feature>
<dbReference type="Proteomes" id="UP000474159">
    <property type="component" value="Unassembled WGS sequence"/>
</dbReference>
<evidence type="ECO:0000256" key="5">
    <source>
        <dbReference type="ARBA" id="ARBA00022989"/>
    </source>
</evidence>
<comment type="cofactor">
    <cofactor evidence="7">
        <name>Mg(2+)</name>
        <dbReference type="ChEBI" id="CHEBI:18420"/>
    </cofactor>
</comment>
<dbReference type="PANTHER" id="PTHR22926">
    <property type="entry name" value="PHOSPHO-N-ACETYLMURAMOYL-PENTAPEPTIDE-TRANSFERASE"/>
    <property type="match status" value="1"/>
</dbReference>
<dbReference type="PANTHER" id="PTHR22926:SF3">
    <property type="entry name" value="UNDECAPRENYL-PHOSPHATE ALPHA-N-ACETYLGLUCOSAMINYL 1-PHOSPHATE TRANSFERASE"/>
    <property type="match status" value="1"/>
</dbReference>
<feature type="transmembrane region" description="Helical" evidence="8">
    <location>
        <begin position="104"/>
        <end position="123"/>
    </location>
</feature>
<feature type="transmembrane region" description="Helical" evidence="8">
    <location>
        <begin position="154"/>
        <end position="172"/>
    </location>
</feature>
<name>A0A6L3T8I4_9HYPH</name>
<evidence type="ECO:0000256" key="1">
    <source>
        <dbReference type="ARBA" id="ARBA00004651"/>
    </source>
</evidence>
<feature type="binding site" evidence="7">
    <location>
        <position position="147"/>
    </location>
    <ligand>
        <name>Mg(2+)</name>
        <dbReference type="ChEBI" id="CHEBI:18420"/>
    </ligand>
</feature>